<reference evidence="1" key="1">
    <citation type="journal article" date="2014" name="Front. Microbiol.">
        <title>High frequency of phylogenetically diverse reductive dehalogenase-homologous genes in deep subseafloor sedimentary metagenomes.</title>
        <authorList>
            <person name="Kawai M."/>
            <person name="Futagami T."/>
            <person name="Toyoda A."/>
            <person name="Takaki Y."/>
            <person name="Nishi S."/>
            <person name="Hori S."/>
            <person name="Arai W."/>
            <person name="Tsubouchi T."/>
            <person name="Morono Y."/>
            <person name="Uchiyama I."/>
            <person name="Ito T."/>
            <person name="Fujiyama A."/>
            <person name="Inagaki F."/>
            <person name="Takami H."/>
        </authorList>
    </citation>
    <scope>NUCLEOTIDE SEQUENCE</scope>
    <source>
        <strain evidence="1">Expedition CK06-06</strain>
    </source>
</reference>
<dbReference type="AlphaFoldDB" id="X1IUI8"/>
<proteinExistence type="predicted"/>
<name>X1IUI8_9ZZZZ</name>
<gene>
    <name evidence="1" type="ORF">S03H2_61762</name>
</gene>
<protein>
    <submittedName>
        <fullName evidence="1">Uncharacterized protein</fullName>
    </submittedName>
</protein>
<evidence type="ECO:0000313" key="1">
    <source>
        <dbReference type="EMBL" id="GAH86081.1"/>
    </source>
</evidence>
<dbReference type="EMBL" id="BARU01039891">
    <property type="protein sequence ID" value="GAH86081.1"/>
    <property type="molecule type" value="Genomic_DNA"/>
</dbReference>
<sequence length="137" mass="15838">MYNACKTGNPERILSYNFWVLPITTPWIDFFTGEGCNNQFKPIIDQIIPHGAGKGLQNHSMFPIDDGQRWWNKDLNYDMKGPDFRTEDLITLIKGSMEHGVPITLNVNIYQDGSWNNETLEQLKEIREAVFPLHLGR</sequence>
<accession>X1IUI8</accession>
<comment type="caution">
    <text evidence="1">The sequence shown here is derived from an EMBL/GenBank/DDBJ whole genome shotgun (WGS) entry which is preliminary data.</text>
</comment>
<organism evidence="1">
    <name type="scientific">marine sediment metagenome</name>
    <dbReference type="NCBI Taxonomy" id="412755"/>
    <lineage>
        <taxon>unclassified sequences</taxon>
        <taxon>metagenomes</taxon>
        <taxon>ecological metagenomes</taxon>
    </lineage>
</organism>